<dbReference type="EnsemblMetazoa" id="AATE021899-RA">
    <property type="protein sequence ID" value="AATE021899-PA.1"/>
    <property type="gene ID" value="AATE021899"/>
</dbReference>
<evidence type="ECO:0000313" key="1">
    <source>
        <dbReference type="EnsemblMetazoa" id="AATE021899-PA.1"/>
    </source>
</evidence>
<reference evidence="1" key="1">
    <citation type="submission" date="2022-08" db="UniProtKB">
        <authorList>
            <consortium name="EnsemblMetazoa"/>
        </authorList>
    </citation>
    <scope>IDENTIFICATION</scope>
    <source>
        <strain evidence="1">EBRO</strain>
    </source>
</reference>
<accession>A0A2C9GSP4</accession>
<protein>
    <submittedName>
        <fullName evidence="1">Uncharacterized protein</fullName>
    </submittedName>
</protein>
<organism evidence="1">
    <name type="scientific">Anopheles atroparvus</name>
    <name type="common">European mosquito</name>
    <dbReference type="NCBI Taxonomy" id="41427"/>
    <lineage>
        <taxon>Eukaryota</taxon>
        <taxon>Metazoa</taxon>
        <taxon>Ecdysozoa</taxon>
        <taxon>Arthropoda</taxon>
        <taxon>Hexapoda</taxon>
        <taxon>Insecta</taxon>
        <taxon>Pterygota</taxon>
        <taxon>Neoptera</taxon>
        <taxon>Endopterygota</taxon>
        <taxon>Diptera</taxon>
        <taxon>Nematocera</taxon>
        <taxon>Culicoidea</taxon>
        <taxon>Culicidae</taxon>
        <taxon>Anophelinae</taxon>
        <taxon>Anopheles</taxon>
    </lineage>
</organism>
<name>A0A2C9GSP4_ANOAO</name>
<sequence>MNFAYLSLVLFALVGLLGSMAEAQKPCAPATKVRCNFYCRSFNRLALCTGSTCLCQGKT</sequence>
<dbReference type="AlphaFoldDB" id="A0A2C9GSP4"/>
<proteinExistence type="predicted"/>
<dbReference type="VEuPathDB" id="VectorBase:AATE021899"/>